<organism evidence="2">
    <name type="scientific">Candidatus Kentrum eta</name>
    <dbReference type="NCBI Taxonomy" id="2126337"/>
    <lineage>
        <taxon>Bacteria</taxon>
        <taxon>Pseudomonadati</taxon>
        <taxon>Pseudomonadota</taxon>
        <taxon>Gammaproteobacteria</taxon>
        <taxon>Candidatus Kentrum</taxon>
    </lineage>
</organism>
<dbReference type="EMBL" id="CAADFJ010000033">
    <property type="protein sequence ID" value="VFJ99579.1"/>
    <property type="molecule type" value="Genomic_DNA"/>
</dbReference>
<evidence type="ECO:0000313" key="3">
    <source>
        <dbReference type="EMBL" id="VFJ92969.1"/>
    </source>
</evidence>
<gene>
    <name evidence="2" type="ORF">BECKH772A_GA0070896_1003416</name>
    <name evidence="3" type="ORF">BECKH772B_GA0070898_1003616</name>
    <name evidence="4" type="ORF">BECKH772C_GA0070978_1003316</name>
</gene>
<evidence type="ECO:0000313" key="4">
    <source>
        <dbReference type="EMBL" id="VFJ99579.1"/>
    </source>
</evidence>
<reference evidence="2" key="1">
    <citation type="submission" date="2019-02" db="EMBL/GenBank/DDBJ databases">
        <authorList>
            <person name="Gruber-Vodicka R. H."/>
            <person name="Seah K. B. B."/>
        </authorList>
    </citation>
    <scope>NUCLEOTIDE SEQUENCE</scope>
    <source>
        <strain evidence="4">BECK_SA2B12</strain>
        <strain evidence="2">BECK_SA2B15</strain>
        <strain evidence="3">BECK_SA2B20</strain>
    </source>
</reference>
<dbReference type="EMBL" id="CAADFI010000036">
    <property type="protein sequence ID" value="VFJ92969.1"/>
    <property type="molecule type" value="Genomic_DNA"/>
</dbReference>
<protein>
    <submittedName>
        <fullName evidence="2">Uncharacterized protein</fullName>
    </submittedName>
</protein>
<keyword evidence="1" id="KW-0472">Membrane</keyword>
<accession>A0A450UGU7</accession>
<dbReference type="EMBL" id="CAADFG010000034">
    <property type="protein sequence ID" value="VFJ91755.1"/>
    <property type="molecule type" value="Genomic_DNA"/>
</dbReference>
<evidence type="ECO:0000256" key="1">
    <source>
        <dbReference type="SAM" id="Phobius"/>
    </source>
</evidence>
<proteinExistence type="predicted"/>
<dbReference type="AlphaFoldDB" id="A0A450UGU7"/>
<feature type="transmembrane region" description="Helical" evidence="1">
    <location>
        <begin position="7"/>
        <end position="25"/>
    </location>
</feature>
<evidence type="ECO:0000313" key="2">
    <source>
        <dbReference type="EMBL" id="VFJ91755.1"/>
    </source>
</evidence>
<name>A0A450UGU7_9GAMM</name>
<keyword evidence="1" id="KW-1133">Transmembrane helix</keyword>
<keyword evidence="1" id="KW-0812">Transmembrane</keyword>
<sequence length="226" mass="25321">MTNAQEIFGFLGAAASIVAAGYSFFKAYAHTRAHARSRTAVAGSLAPLTVDPGLIRVTRAPLTVALEDGSSGNSIAVMAAGDERLAGPSEPEDNLANLSYRLLKEERYDSVIMLSEFIDTNKLAMSDEHLMFLINLAQAYKWKGSQEACEKILQMEFWRKVDNNVYLLAHLVLKNEFLEAGNVMKSVSTEKIDKKAYIRWPLFREFRKTIGFQRAYRALFNEFPPS</sequence>